<evidence type="ECO:0000313" key="1">
    <source>
        <dbReference type="EMBL" id="KAL3803359.1"/>
    </source>
</evidence>
<name>A0ABD3QT31_9STRA</name>
<evidence type="ECO:0000313" key="2">
    <source>
        <dbReference type="Proteomes" id="UP001516023"/>
    </source>
</evidence>
<protein>
    <submittedName>
        <fullName evidence="1">Uncharacterized protein</fullName>
    </submittedName>
</protein>
<reference evidence="1 2" key="1">
    <citation type="journal article" date="2020" name="G3 (Bethesda)">
        <title>Improved Reference Genome for Cyclotella cryptica CCMP332, a Model for Cell Wall Morphogenesis, Salinity Adaptation, and Lipid Production in Diatoms (Bacillariophyta).</title>
        <authorList>
            <person name="Roberts W.R."/>
            <person name="Downey K.M."/>
            <person name="Ruck E.C."/>
            <person name="Traller J.C."/>
            <person name="Alverson A.J."/>
        </authorList>
    </citation>
    <scope>NUCLEOTIDE SEQUENCE [LARGE SCALE GENOMIC DNA]</scope>
    <source>
        <strain evidence="1 2">CCMP332</strain>
    </source>
</reference>
<organism evidence="1 2">
    <name type="scientific">Cyclotella cryptica</name>
    <dbReference type="NCBI Taxonomy" id="29204"/>
    <lineage>
        <taxon>Eukaryota</taxon>
        <taxon>Sar</taxon>
        <taxon>Stramenopiles</taxon>
        <taxon>Ochrophyta</taxon>
        <taxon>Bacillariophyta</taxon>
        <taxon>Coscinodiscophyceae</taxon>
        <taxon>Thalassiosirophycidae</taxon>
        <taxon>Stephanodiscales</taxon>
        <taxon>Stephanodiscaceae</taxon>
        <taxon>Cyclotella</taxon>
    </lineage>
</organism>
<gene>
    <name evidence="1" type="ORF">HJC23_009323</name>
</gene>
<proteinExistence type="predicted"/>
<feature type="non-terminal residue" evidence="1">
    <location>
        <position position="1"/>
    </location>
</feature>
<sequence length="108" mass="12343">VEKWCHDQNELVCEFGTRGIIKIGQLEASCDNILEQITSDYQKVPFQSDRRIVQIIPFNGQMKLIQCQCLVAQGLRRTCKRFFSKNENIINCAVQALFGLLTPGLVRL</sequence>
<dbReference type="Proteomes" id="UP001516023">
    <property type="component" value="Unassembled WGS sequence"/>
</dbReference>
<keyword evidence="2" id="KW-1185">Reference proteome</keyword>
<dbReference type="EMBL" id="JABMIG020000014">
    <property type="protein sequence ID" value="KAL3803359.1"/>
    <property type="molecule type" value="Genomic_DNA"/>
</dbReference>
<dbReference type="AlphaFoldDB" id="A0ABD3QT31"/>
<accession>A0ABD3QT31</accession>
<comment type="caution">
    <text evidence="1">The sequence shown here is derived from an EMBL/GenBank/DDBJ whole genome shotgun (WGS) entry which is preliminary data.</text>
</comment>